<evidence type="ECO:0000313" key="1">
    <source>
        <dbReference type="EMBL" id="PNR42080.1"/>
    </source>
</evidence>
<reference evidence="1 3" key="2">
    <citation type="journal article" date="2018" name="Plant J.">
        <title>The Physcomitrella patens chromosome-scale assembly reveals moss genome structure and evolution.</title>
        <authorList>
            <person name="Lang D."/>
            <person name="Ullrich K.K."/>
            <person name="Murat F."/>
            <person name="Fuchs J."/>
            <person name="Jenkins J."/>
            <person name="Haas F.B."/>
            <person name="Piednoel M."/>
            <person name="Gundlach H."/>
            <person name="Van Bel M."/>
            <person name="Meyberg R."/>
            <person name="Vives C."/>
            <person name="Morata J."/>
            <person name="Symeonidi A."/>
            <person name="Hiss M."/>
            <person name="Muchero W."/>
            <person name="Kamisugi Y."/>
            <person name="Saleh O."/>
            <person name="Blanc G."/>
            <person name="Decker E.L."/>
            <person name="van Gessel N."/>
            <person name="Grimwood J."/>
            <person name="Hayes R.D."/>
            <person name="Graham S.W."/>
            <person name="Gunter L.E."/>
            <person name="McDaniel S.F."/>
            <person name="Hoernstein S.N.W."/>
            <person name="Larsson A."/>
            <person name="Li F.W."/>
            <person name="Perroud P.F."/>
            <person name="Phillips J."/>
            <person name="Ranjan P."/>
            <person name="Rokshar D.S."/>
            <person name="Rothfels C.J."/>
            <person name="Schneider L."/>
            <person name="Shu S."/>
            <person name="Stevenson D.W."/>
            <person name="Thummler F."/>
            <person name="Tillich M."/>
            <person name="Villarreal Aguilar J.C."/>
            <person name="Widiez T."/>
            <person name="Wong G.K."/>
            <person name="Wymore A."/>
            <person name="Zhang Y."/>
            <person name="Zimmer A.D."/>
            <person name="Quatrano R.S."/>
            <person name="Mayer K.F.X."/>
            <person name="Goodstein D."/>
            <person name="Casacuberta J.M."/>
            <person name="Vandepoele K."/>
            <person name="Reski R."/>
            <person name="Cuming A.C."/>
            <person name="Tuskan G.A."/>
            <person name="Maumus F."/>
            <person name="Salse J."/>
            <person name="Schmutz J."/>
            <person name="Rensing S.A."/>
        </authorList>
    </citation>
    <scope>NUCLEOTIDE SEQUENCE [LARGE SCALE GENOMIC DNA]</scope>
    <source>
        <strain evidence="2 3">cv. Gransden 2004</strain>
    </source>
</reference>
<proteinExistence type="predicted"/>
<organism evidence="1">
    <name type="scientific">Physcomitrium patens</name>
    <name type="common">Spreading-leaved earth moss</name>
    <name type="synonym">Physcomitrella patens</name>
    <dbReference type="NCBI Taxonomy" id="3218"/>
    <lineage>
        <taxon>Eukaryota</taxon>
        <taxon>Viridiplantae</taxon>
        <taxon>Streptophyta</taxon>
        <taxon>Embryophyta</taxon>
        <taxon>Bryophyta</taxon>
        <taxon>Bryophytina</taxon>
        <taxon>Bryopsida</taxon>
        <taxon>Funariidae</taxon>
        <taxon>Funariales</taxon>
        <taxon>Funariaceae</taxon>
        <taxon>Physcomitrium</taxon>
    </lineage>
</organism>
<evidence type="ECO:0000313" key="3">
    <source>
        <dbReference type="Proteomes" id="UP000006727"/>
    </source>
</evidence>
<reference evidence="2" key="3">
    <citation type="submission" date="2020-12" db="UniProtKB">
        <authorList>
            <consortium name="EnsemblPlants"/>
        </authorList>
    </citation>
    <scope>IDENTIFICATION</scope>
</reference>
<dbReference type="AlphaFoldDB" id="A0A2K1JKH7"/>
<reference evidence="1 3" key="1">
    <citation type="journal article" date="2008" name="Science">
        <title>The Physcomitrella genome reveals evolutionary insights into the conquest of land by plants.</title>
        <authorList>
            <person name="Rensing S."/>
            <person name="Lang D."/>
            <person name="Zimmer A."/>
            <person name="Terry A."/>
            <person name="Salamov A."/>
            <person name="Shapiro H."/>
            <person name="Nishiyama T."/>
            <person name="Perroud P.-F."/>
            <person name="Lindquist E."/>
            <person name="Kamisugi Y."/>
            <person name="Tanahashi T."/>
            <person name="Sakakibara K."/>
            <person name="Fujita T."/>
            <person name="Oishi K."/>
            <person name="Shin-I T."/>
            <person name="Kuroki Y."/>
            <person name="Toyoda A."/>
            <person name="Suzuki Y."/>
            <person name="Hashimoto A."/>
            <person name="Yamaguchi K."/>
            <person name="Sugano A."/>
            <person name="Kohara Y."/>
            <person name="Fujiyama A."/>
            <person name="Anterola A."/>
            <person name="Aoki S."/>
            <person name="Ashton N."/>
            <person name="Barbazuk W.B."/>
            <person name="Barker E."/>
            <person name="Bennetzen J."/>
            <person name="Bezanilla M."/>
            <person name="Blankenship R."/>
            <person name="Cho S.H."/>
            <person name="Dutcher S."/>
            <person name="Estelle M."/>
            <person name="Fawcett J.A."/>
            <person name="Gundlach H."/>
            <person name="Hanada K."/>
            <person name="Heyl A."/>
            <person name="Hicks K.A."/>
            <person name="Hugh J."/>
            <person name="Lohr M."/>
            <person name="Mayer K."/>
            <person name="Melkozernov A."/>
            <person name="Murata T."/>
            <person name="Nelson D."/>
            <person name="Pils B."/>
            <person name="Prigge M."/>
            <person name="Reiss B."/>
            <person name="Renner T."/>
            <person name="Rombauts S."/>
            <person name="Rushton P."/>
            <person name="Sanderfoot A."/>
            <person name="Schween G."/>
            <person name="Shiu S.-H."/>
            <person name="Stueber K."/>
            <person name="Theodoulou F.L."/>
            <person name="Tu H."/>
            <person name="Van de Peer Y."/>
            <person name="Verrier P.J."/>
            <person name="Waters E."/>
            <person name="Wood A."/>
            <person name="Yang L."/>
            <person name="Cove D."/>
            <person name="Cuming A."/>
            <person name="Hasebe M."/>
            <person name="Lucas S."/>
            <person name="Mishler D.B."/>
            <person name="Reski R."/>
            <person name="Grigoriev I."/>
            <person name="Quatrano R.S."/>
            <person name="Boore J.L."/>
        </authorList>
    </citation>
    <scope>NUCLEOTIDE SEQUENCE [LARGE SCALE GENOMIC DNA]</scope>
    <source>
        <strain evidence="2 3">cv. Gransden 2004</strain>
    </source>
</reference>
<sequence length="64" mass="7324">MNKEMLDGISKKVMDFTIIQMELDNFTSLTTLYKKRCSSLISLPNKLGNLTSLIILNILNYINL</sequence>
<dbReference type="EnsemblPlants" id="Pp3c13_3190V3.1">
    <property type="protein sequence ID" value="Pp3c13_3190V3.1"/>
    <property type="gene ID" value="Pp3c13_3190"/>
</dbReference>
<protein>
    <submittedName>
        <fullName evidence="1 2">Uncharacterized protein</fullName>
    </submittedName>
</protein>
<dbReference type="Gene3D" id="3.80.10.10">
    <property type="entry name" value="Ribonuclease Inhibitor"/>
    <property type="match status" value="1"/>
</dbReference>
<evidence type="ECO:0000313" key="2">
    <source>
        <dbReference type="EnsemblPlants" id="Pp3c13_3190V3.1"/>
    </source>
</evidence>
<dbReference type="Proteomes" id="UP000006727">
    <property type="component" value="Chromosome 13"/>
</dbReference>
<dbReference type="Gramene" id="Pp3c13_3190V3.1">
    <property type="protein sequence ID" value="Pp3c13_3190V3.1"/>
    <property type="gene ID" value="Pp3c13_3190"/>
</dbReference>
<keyword evidence="3" id="KW-1185">Reference proteome</keyword>
<accession>A0A2K1JKH7</accession>
<dbReference type="EMBL" id="ABEU02000013">
    <property type="protein sequence ID" value="PNR42080.1"/>
    <property type="molecule type" value="Genomic_DNA"/>
</dbReference>
<dbReference type="InParanoid" id="A0A2K1JKH7"/>
<gene>
    <name evidence="1" type="ORF">PHYPA_016909</name>
</gene>
<dbReference type="InterPro" id="IPR032675">
    <property type="entry name" value="LRR_dom_sf"/>
</dbReference>
<name>A0A2K1JKH7_PHYPA</name>